<dbReference type="CDD" id="cd01574">
    <property type="entry name" value="PBP1_LacI"/>
    <property type="match status" value="1"/>
</dbReference>
<evidence type="ECO:0000256" key="3">
    <source>
        <dbReference type="ARBA" id="ARBA00023163"/>
    </source>
</evidence>
<feature type="region of interest" description="Disordered" evidence="4">
    <location>
        <begin position="1"/>
        <end position="21"/>
    </location>
</feature>
<comment type="caution">
    <text evidence="6">The sequence shown here is derived from an EMBL/GenBank/DDBJ whole genome shotgun (WGS) entry which is preliminary data.</text>
</comment>
<dbReference type="Pfam" id="PF00356">
    <property type="entry name" value="LacI"/>
    <property type="match status" value="1"/>
</dbReference>
<feature type="domain" description="HTH lacI-type" evidence="5">
    <location>
        <begin position="21"/>
        <end position="75"/>
    </location>
</feature>
<dbReference type="InterPro" id="IPR010982">
    <property type="entry name" value="Lambda_DNA-bd_dom_sf"/>
</dbReference>
<dbReference type="InterPro" id="IPR000843">
    <property type="entry name" value="HTH_LacI"/>
</dbReference>
<gene>
    <name evidence="6" type="ORF">QF035_001741</name>
</gene>
<dbReference type="PANTHER" id="PTHR30146">
    <property type="entry name" value="LACI-RELATED TRANSCRIPTIONAL REPRESSOR"/>
    <property type="match status" value="1"/>
</dbReference>
<accession>A0ABU0SNT0</accession>
<keyword evidence="1" id="KW-0805">Transcription regulation</keyword>
<reference evidence="6 7" key="1">
    <citation type="submission" date="2023-07" db="EMBL/GenBank/DDBJ databases">
        <title>Comparative genomics of wheat-associated soil bacteria to identify genetic determinants of phenazine resistance.</title>
        <authorList>
            <person name="Mouncey N."/>
        </authorList>
    </citation>
    <scope>NUCLEOTIDE SEQUENCE [LARGE SCALE GENOMIC DNA]</scope>
    <source>
        <strain evidence="6 7">V2I4</strain>
    </source>
</reference>
<dbReference type="CDD" id="cd01392">
    <property type="entry name" value="HTH_LacI"/>
    <property type="match status" value="1"/>
</dbReference>
<sequence length="353" mass="36830">MATTGTEPSSPRGPGRRRRGPGMMEVARAAGVSQKTVSRVVNGEPHVSADVRDRVLGVIRELDYRPNNAARALLMGRYRRIGVVSLGSALYGPSTQLIDLERAMHRVGYSFAVASTLEGQGGAGIAAAVESLLEQGVDGIVLSEPIDDGTPLRLSADVPVVSLGEGVHLADAPSTVVRADGVAAARIATQHLLGLGHRTVWHIPGPQDWWTARDRLRGWREALADAGAPEPPLPADGDWTPASGYAAGRSLAQLPDLTAVFAANDDMALGALRAFAEAGRAVPAAVSVVGFDDIPAAPYLSPPLTTVRQDFAAVASRAVDVLVAMIEGHSHPAEPVDLAVELTVRSSTAPPAF</sequence>
<evidence type="ECO:0000256" key="1">
    <source>
        <dbReference type="ARBA" id="ARBA00023015"/>
    </source>
</evidence>
<dbReference type="SMART" id="SM00354">
    <property type="entry name" value="HTH_LACI"/>
    <property type="match status" value="1"/>
</dbReference>
<dbReference type="Gene3D" id="3.40.50.2300">
    <property type="match status" value="2"/>
</dbReference>
<dbReference type="PANTHER" id="PTHR30146:SF109">
    <property type="entry name" value="HTH-TYPE TRANSCRIPTIONAL REGULATOR GALS"/>
    <property type="match status" value="1"/>
</dbReference>
<evidence type="ECO:0000259" key="5">
    <source>
        <dbReference type="PROSITE" id="PS50932"/>
    </source>
</evidence>
<dbReference type="PROSITE" id="PS50932">
    <property type="entry name" value="HTH_LACI_2"/>
    <property type="match status" value="1"/>
</dbReference>
<dbReference type="Pfam" id="PF13377">
    <property type="entry name" value="Peripla_BP_3"/>
    <property type="match status" value="1"/>
</dbReference>
<evidence type="ECO:0000313" key="7">
    <source>
        <dbReference type="Proteomes" id="UP001230328"/>
    </source>
</evidence>
<keyword evidence="2 6" id="KW-0238">DNA-binding</keyword>
<dbReference type="SUPFAM" id="SSF47413">
    <property type="entry name" value="lambda repressor-like DNA-binding domains"/>
    <property type="match status" value="1"/>
</dbReference>
<keyword evidence="7" id="KW-1185">Reference proteome</keyword>
<dbReference type="PROSITE" id="PS00356">
    <property type="entry name" value="HTH_LACI_1"/>
    <property type="match status" value="1"/>
</dbReference>
<evidence type="ECO:0000256" key="4">
    <source>
        <dbReference type="SAM" id="MobiDB-lite"/>
    </source>
</evidence>
<dbReference type="GO" id="GO:0003677">
    <property type="term" value="F:DNA binding"/>
    <property type="evidence" value="ECO:0007669"/>
    <property type="project" value="UniProtKB-KW"/>
</dbReference>
<organism evidence="6 7">
    <name type="scientific">Streptomyces umbrinus</name>
    <dbReference type="NCBI Taxonomy" id="67370"/>
    <lineage>
        <taxon>Bacteria</taxon>
        <taxon>Bacillati</taxon>
        <taxon>Actinomycetota</taxon>
        <taxon>Actinomycetes</taxon>
        <taxon>Kitasatosporales</taxon>
        <taxon>Streptomycetaceae</taxon>
        <taxon>Streptomyces</taxon>
        <taxon>Streptomyces phaeochromogenes group</taxon>
    </lineage>
</organism>
<dbReference type="InterPro" id="IPR028082">
    <property type="entry name" value="Peripla_BP_I"/>
</dbReference>
<evidence type="ECO:0000313" key="6">
    <source>
        <dbReference type="EMBL" id="MDQ1024159.1"/>
    </source>
</evidence>
<keyword evidence="3" id="KW-0804">Transcription</keyword>
<proteinExistence type="predicted"/>
<protein>
    <submittedName>
        <fullName evidence="6">DNA-binding LacI/PurR family transcriptional regulator</fullName>
    </submittedName>
</protein>
<dbReference type="InterPro" id="IPR046335">
    <property type="entry name" value="LacI/GalR-like_sensor"/>
</dbReference>
<name>A0ABU0SNT0_9ACTN</name>
<dbReference type="Gene3D" id="1.10.260.40">
    <property type="entry name" value="lambda repressor-like DNA-binding domains"/>
    <property type="match status" value="1"/>
</dbReference>
<evidence type="ECO:0000256" key="2">
    <source>
        <dbReference type="ARBA" id="ARBA00023125"/>
    </source>
</evidence>
<dbReference type="EMBL" id="JAUSZI010000002">
    <property type="protein sequence ID" value="MDQ1024159.1"/>
    <property type="molecule type" value="Genomic_DNA"/>
</dbReference>
<dbReference type="Proteomes" id="UP001230328">
    <property type="component" value="Unassembled WGS sequence"/>
</dbReference>
<dbReference type="SUPFAM" id="SSF53822">
    <property type="entry name" value="Periplasmic binding protein-like I"/>
    <property type="match status" value="1"/>
</dbReference>